<sequence>MECVVCGGPVPKGRRRATCCTECGMARAADTIRQLRERTGPEYYKWLVAMRQSQPKLGSNGHGG</sequence>
<dbReference type="AlphaFoldDB" id="A0A0F9E6K5"/>
<proteinExistence type="predicted"/>
<name>A0A0F9E6K5_9ZZZZ</name>
<evidence type="ECO:0000313" key="1">
    <source>
        <dbReference type="EMBL" id="KKL19673.1"/>
    </source>
</evidence>
<accession>A0A0F9E6K5</accession>
<gene>
    <name evidence="1" type="ORF">LCGC14_2463100</name>
</gene>
<organism evidence="1">
    <name type="scientific">marine sediment metagenome</name>
    <dbReference type="NCBI Taxonomy" id="412755"/>
    <lineage>
        <taxon>unclassified sequences</taxon>
        <taxon>metagenomes</taxon>
        <taxon>ecological metagenomes</taxon>
    </lineage>
</organism>
<dbReference type="EMBL" id="LAZR01038395">
    <property type="protein sequence ID" value="KKL19673.1"/>
    <property type="molecule type" value="Genomic_DNA"/>
</dbReference>
<comment type="caution">
    <text evidence="1">The sequence shown here is derived from an EMBL/GenBank/DDBJ whole genome shotgun (WGS) entry which is preliminary data.</text>
</comment>
<protein>
    <submittedName>
        <fullName evidence="1">Uncharacterized protein</fullName>
    </submittedName>
</protein>
<reference evidence="1" key="1">
    <citation type="journal article" date="2015" name="Nature">
        <title>Complex archaea that bridge the gap between prokaryotes and eukaryotes.</title>
        <authorList>
            <person name="Spang A."/>
            <person name="Saw J.H."/>
            <person name="Jorgensen S.L."/>
            <person name="Zaremba-Niedzwiedzka K."/>
            <person name="Martijn J."/>
            <person name="Lind A.E."/>
            <person name="van Eijk R."/>
            <person name="Schleper C."/>
            <person name="Guy L."/>
            <person name="Ettema T.J."/>
        </authorList>
    </citation>
    <scope>NUCLEOTIDE SEQUENCE</scope>
</reference>